<dbReference type="AlphaFoldDB" id="A0A966L6N6"/>
<feature type="chain" id="PRO_5038121737" description="Calx-beta domain-containing protein" evidence="5">
    <location>
        <begin position="24"/>
        <end position="680"/>
    </location>
</feature>
<dbReference type="InterPro" id="IPR038081">
    <property type="entry name" value="CalX-like_sf"/>
</dbReference>
<evidence type="ECO:0000313" key="8">
    <source>
        <dbReference type="Proteomes" id="UP000799330"/>
    </source>
</evidence>
<keyword evidence="1 5" id="KW-0732">Signal</keyword>
<reference evidence="7" key="1">
    <citation type="journal article" date="2019" name="Mol. Ecol.">
        <title>Genome evolution and host-microbiome shifts correspond with intraspecific niche divergence within harmful algal bloom-forming Microcystis aeruginosa.</title>
        <authorList>
            <person name="Jackrel S.L."/>
            <person name="White J.D."/>
            <person name="Evans J.T."/>
            <person name="Buffin K."/>
            <person name="Hayden K."/>
            <person name="Sarnelle O."/>
            <person name="Denef V.J."/>
        </authorList>
    </citation>
    <scope>NUCLEOTIDE SEQUENCE</scope>
    <source>
        <strain evidence="7">G11-04</strain>
    </source>
</reference>
<dbReference type="Gene3D" id="2.60.40.2030">
    <property type="match status" value="1"/>
</dbReference>
<keyword evidence="3" id="KW-0106">Calcium</keyword>
<dbReference type="InterPro" id="IPR003644">
    <property type="entry name" value="Calx_beta"/>
</dbReference>
<proteinExistence type="predicted"/>
<dbReference type="PANTHER" id="PTHR11878">
    <property type="entry name" value="SODIUM/CALCIUM EXCHANGER"/>
    <property type="match status" value="1"/>
</dbReference>
<evidence type="ECO:0000259" key="6">
    <source>
        <dbReference type="SMART" id="SM00237"/>
    </source>
</evidence>
<keyword evidence="2" id="KW-0677">Repeat</keyword>
<feature type="signal peptide" evidence="5">
    <location>
        <begin position="1"/>
        <end position="23"/>
    </location>
</feature>
<accession>A0A966L6N6</accession>
<evidence type="ECO:0000256" key="3">
    <source>
        <dbReference type="ARBA" id="ARBA00022837"/>
    </source>
</evidence>
<sequence>MLHRFLMGVTVWTLSSLNCGVLAQANLLNSPNNSGNTNNVNLPTIEFSRPSYLVTENAGDSKVVTLVRTGDLSKPSTVTLVITPESTAKDGEDYDSNKIELTVTFKAGEARQTITVPIKNDGDLEEKETIIFAINNVNNAKLGSQANTTLEITDIDTSKLPNAIRFEIVNGIIEYVNNAQQATIALQWSLLPFERNTQLIKAVQENYPDSKPVTCLIRNEDLGTSQLIDRLSKDCQDSLVDAFRVANINALKQALSEQFVIKSSVDSSEKGTSPVRRTVRKGGEFENFWATDGGKGQSLVLTSGISAAQYFGAFRDYLNLKLLLSSKGISYSFNVSGNPQPQGEFPRISDRGITWEIKIYRFRVAKDTNLYRFTAKAVFEPFNLVFPASRSSSDPKNPPQATTIITFKTSEGTIGILEPNLTATPFNLVLSPATEKEIDALKASNSDQELITILSYFFNPDLGKIVSNNFLGQLQNVSIITGGLISDNYVDSLIGVNSQLTTIGDAKVGALIGIGLTNNSPLFVGPSLSYSIFTASVGARVSSQNESTRVDPAGLISFDLSQVIGGRQQIKEVEIDGSQVGGNWGVASDEISKNLALVYWTKPVSEDDKNSIILVNTKDCDDKSIPLENQAKIPLATFVNSKLIFIPKGKYEYQRPLGNKVPERPRPLDVCNAQGVNRIE</sequence>
<dbReference type="SUPFAM" id="SSF141072">
    <property type="entry name" value="CalX-like"/>
    <property type="match status" value="1"/>
</dbReference>
<feature type="domain" description="Calx-beta" evidence="6">
    <location>
        <begin position="37"/>
        <end position="135"/>
    </location>
</feature>
<evidence type="ECO:0000256" key="1">
    <source>
        <dbReference type="ARBA" id="ARBA00022729"/>
    </source>
</evidence>
<dbReference type="InterPro" id="IPR051171">
    <property type="entry name" value="CaCA"/>
</dbReference>
<protein>
    <recommendedName>
        <fullName evidence="6">Calx-beta domain-containing protein</fullName>
    </recommendedName>
</protein>
<dbReference type="Pfam" id="PF03160">
    <property type="entry name" value="Calx-beta"/>
    <property type="match status" value="1"/>
</dbReference>
<dbReference type="EMBL" id="JAADAI010000373">
    <property type="protein sequence ID" value="NCS59150.1"/>
    <property type="molecule type" value="Genomic_DNA"/>
</dbReference>
<keyword evidence="4" id="KW-0406">Ion transport</keyword>
<dbReference type="GO" id="GO:0030001">
    <property type="term" value="P:metal ion transport"/>
    <property type="evidence" value="ECO:0007669"/>
    <property type="project" value="TreeGrafter"/>
</dbReference>
<dbReference type="Proteomes" id="UP000799330">
    <property type="component" value="Unassembled WGS sequence"/>
</dbReference>
<evidence type="ECO:0000256" key="4">
    <source>
        <dbReference type="ARBA" id="ARBA00023065"/>
    </source>
</evidence>
<dbReference type="GO" id="GO:0016020">
    <property type="term" value="C:membrane"/>
    <property type="evidence" value="ECO:0007669"/>
    <property type="project" value="InterPro"/>
</dbReference>
<keyword evidence="4" id="KW-0813">Transport</keyword>
<name>A0A966L6N6_MICAE</name>
<gene>
    <name evidence="7" type="ORF">GPJ16_20745</name>
</gene>
<organism evidence="7 8">
    <name type="scientific">Microcystis aeruginosa G11-04</name>
    <dbReference type="NCBI Taxonomy" id="2685956"/>
    <lineage>
        <taxon>Bacteria</taxon>
        <taxon>Bacillati</taxon>
        <taxon>Cyanobacteriota</taxon>
        <taxon>Cyanophyceae</taxon>
        <taxon>Oscillatoriophycideae</taxon>
        <taxon>Chroococcales</taxon>
        <taxon>Microcystaceae</taxon>
        <taxon>Microcystis</taxon>
    </lineage>
</organism>
<evidence type="ECO:0000256" key="2">
    <source>
        <dbReference type="ARBA" id="ARBA00022737"/>
    </source>
</evidence>
<dbReference type="SMART" id="SM00237">
    <property type="entry name" value="Calx_beta"/>
    <property type="match status" value="1"/>
</dbReference>
<comment type="caution">
    <text evidence="7">The sequence shown here is derived from an EMBL/GenBank/DDBJ whole genome shotgun (WGS) entry which is preliminary data.</text>
</comment>
<dbReference type="GO" id="GO:0007154">
    <property type="term" value="P:cell communication"/>
    <property type="evidence" value="ECO:0007669"/>
    <property type="project" value="InterPro"/>
</dbReference>
<dbReference type="PANTHER" id="PTHR11878:SF65">
    <property type="entry name" value="NA_CA-EXCHANGE PROTEIN, ISOFORM G"/>
    <property type="match status" value="1"/>
</dbReference>
<evidence type="ECO:0000313" key="7">
    <source>
        <dbReference type="EMBL" id="NCS59150.1"/>
    </source>
</evidence>
<evidence type="ECO:0000256" key="5">
    <source>
        <dbReference type="SAM" id="SignalP"/>
    </source>
</evidence>